<keyword evidence="13" id="KW-1185">Reference proteome</keyword>
<evidence type="ECO:0000256" key="1">
    <source>
        <dbReference type="ARBA" id="ARBA00001941"/>
    </source>
</evidence>
<comment type="caution">
    <text evidence="12">The sequence shown here is derived from an EMBL/GenBank/DDBJ whole genome shotgun (WGS) entry which is preliminary data.</text>
</comment>
<evidence type="ECO:0000256" key="6">
    <source>
        <dbReference type="ARBA" id="ARBA00022801"/>
    </source>
</evidence>
<name>U1YHW3_ANEAE</name>
<dbReference type="InterPro" id="IPR011650">
    <property type="entry name" value="Peptidase_M20_dimer"/>
</dbReference>
<reference evidence="12 13" key="1">
    <citation type="submission" date="2013-08" db="EMBL/GenBank/DDBJ databases">
        <authorList>
            <person name="Weinstock G."/>
            <person name="Sodergren E."/>
            <person name="Wylie T."/>
            <person name="Fulton L."/>
            <person name="Fulton R."/>
            <person name="Fronick C."/>
            <person name="O'Laughlin M."/>
            <person name="Godfrey J."/>
            <person name="Miner T."/>
            <person name="Herter B."/>
            <person name="Appelbaum E."/>
            <person name="Cordes M."/>
            <person name="Lek S."/>
            <person name="Wollam A."/>
            <person name="Pepin K.H."/>
            <person name="Palsikar V.B."/>
            <person name="Mitreva M."/>
            <person name="Wilson R.K."/>
        </authorList>
    </citation>
    <scope>NUCLEOTIDE SEQUENCE [LARGE SCALE GENOMIC DNA]</scope>
    <source>
        <strain evidence="12 13">ATCC 12856</strain>
    </source>
</reference>
<evidence type="ECO:0000313" key="13">
    <source>
        <dbReference type="Proteomes" id="UP000016511"/>
    </source>
</evidence>
<sequence>MALTEVNLVDKACSCIDEQDAIAFLQKLVRINSVNPPGTEKAVAEAIKNRLVKAGIAVKLDEVAPNRTNLFAALSGATTAYVNGQQTSTDKVLAYSGHFDTVPIGEVEWKHAPFGGDVINRYMYGRGTADMKAGVAAMVLALECLQRAGIKLGGTLRFVGTVGEEVDCFGAKQIVQKGQIDDTTAMVISEPSANEIFCAHKGALWIAVTVYGKTAHGSMPEQGVNAIQLLTRFIGELDAYEFEYEEHPLLGEPTMNIGTIHGGIKTNVVPDRCTCTLDIRTVPGQNHDEIVEQLRARLDRLCNMAGASYDIRIANDMPPLTTDSEDTFVQLAVDCARKHTGQSLKPKGVRYFTDGSVFAPHLHVPTFIYGPGEPTMAHQPDEWVEVDKYLVSIRFFIAMAIEYLGGSEAEDER</sequence>
<dbReference type="Pfam" id="PF07687">
    <property type="entry name" value="M20_dimer"/>
    <property type="match status" value="1"/>
</dbReference>
<feature type="domain" description="Peptidase M20 dimerisation" evidence="11">
    <location>
        <begin position="199"/>
        <end position="300"/>
    </location>
</feature>
<comment type="cofactor">
    <cofactor evidence="1">
        <name>Co(2+)</name>
        <dbReference type="ChEBI" id="CHEBI:48828"/>
    </cofactor>
</comment>
<keyword evidence="7" id="KW-0862">Zinc</keyword>
<dbReference type="eggNOG" id="COG0624">
    <property type="taxonomic scope" value="Bacteria"/>
</dbReference>
<keyword evidence="9" id="KW-0457">Lysine biosynthesis</keyword>
<dbReference type="InterPro" id="IPR050072">
    <property type="entry name" value="Peptidase_M20A"/>
</dbReference>
<dbReference type="STRING" id="649747.HMPREF0083_01550"/>
<keyword evidence="8" id="KW-0220">Diaminopimelate biosynthesis</keyword>
<dbReference type="InterPro" id="IPR002933">
    <property type="entry name" value="Peptidase_M20"/>
</dbReference>
<dbReference type="Pfam" id="PF01546">
    <property type="entry name" value="Peptidase_M20"/>
    <property type="match status" value="1"/>
</dbReference>
<comment type="similarity">
    <text evidence="3">Belongs to the peptidase M20A family.</text>
</comment>
<protein>
    <submittedName>
        <fullName evidence="12">Peptidase, ArgE/DapE family</fullName>
    </submittedName>
</protein>
<evidence type="ECO:0000256" key="3">
    <source>
        <dbReference type="ARBA" id="ARBA00006247"/>
    </source>
</evidence>
<evidence type="ECO:0000256" key="5">
    <source>
        <dbReference type="ARBA" id="ARBA00022723"/>
    </source>
</evidence>
<organism evidence="12 13">
    <name type="scientific">Aneurinibacillus aneurinilyticus ATCC 12856</name>
    <dbReference type="NCBI Taxonomy" id="649747"/>
    <lineage>
        <taxon>Bacteria</taxon>
        <taxon>Bacillati</taxon>
        <taxon>Bacillota</taxon>
        <taxon>Bacilli</taxon>
        <taxon>Bacillales</taxon>
        <taxon>Paenibacillaceae</taxon>
        <taxon>Aneurinibacillus group</taxon>
        <taxon>Aneurinibacillus</taxon>
    </lineage>
</organism>
<dbReference type="Proteomes" id="UP000016511">
    <property type="component" value="Unassembled WGS sequence"/>
</dbReference>
<dbReference type="CDD" id="cd08659">
    <property type="entry name" value="M20_ArgE_DapE-like"/>
    <property type="match status" value="1"/>
</dbReference>
<dbReference type="GO" id="GO:0016787">
    <property type="term" value="F:hydrolase activity"/>
    <property type="evidence" value="ECO:0007669"/>
    <property type="project" value="UniProtKB-KW"/>
</dbReference>
<keyword evidence="10" id="KW-0170">Cobalt</keyword>
<keyword evidence="6" id="KW-0378">Hydrolase</keyword>
<evidence type="ECO:0000313" key="12">
    <source>
        <dbReference type="EMBL" id="ERI10356.1"/>
    </source>
</evidence>
<dbReference type="GeneID" id="92837668"/>
<dbReference type="InterPro" id="IPR010182">
    <property type="entry name" value="ArgE/DapE"/>
</dbReference>
<dbReference type="GO" id="GO:0019877">
    <property type="term" value="P:diaminopimelate biosynthetic process"/>
    <property type="evidence" value="ECO:0007669"/>
    <property type="project" value="UniProtKB-KW"/>
</dbReference>
<dbReference type="HOGENOM" id="CLU_021802_2_2_9"/>
<dbReference type="GO" id="GO:0046872">
    <property type="term" value="F:metal ion binding"/>
    <property type="evidence" value="ECO:0007669"/>
    <property type="project" value="UniProtKB-KW"/>
</dbReference>
<dbReference type="SUPFAM" id="SSF55031">
    <property type="entry name" value="Bacterial exopeptidase dimerisation domain"/>
    <property type="match status" value="1"/>
</dbReference>
<dbReference type="PANTHER" id="PTHR43808">
    <property type="entry name" value="ACETYLORNITHINE DEACETYLASE"/>
    <property type="match status" value="1"/>
</dbReference>
<dbReference type="AlphaFoldDB" id="U1YHW3"/>
<proteinExistence type="inferred from homology"/>
<dbReference type="GO" id="GO:0009085">
    <property type="term" value="P:lysine biosynthetic process"/>
    <property type="evidence" value="ECO:0007669"/>
    <property type="project" value="UniProtKB-KW"/>
</dbReference>
<evidence type="ECO:0000256" key="4">
    <source>
        <dbReference type="ARBA" id="ARBA00022605"/>
    </source>
</evidence>
<dbReference type="PATRIC" id="fig|649747.3.peg.1405"/>
<dbReference type="NCBIfam" id="NF006365">
    <property type="entry name" value="PRK08588.1"/>
    <property type="match status" value="1"/>
</dbReference>
<dbReference type="PANTHER" id="PTHR43808:SF8">
    <property type="entry name" value="PEPTIDASE M20 DIMERISATION DOMAIN-CONTAINING PROTEIN"/>
    <property type="match status" value="1"/>
</dbReference>
<evidence type="ECO:0000256" key="9">
    <source>
        <dbReference type="ARBA" id="ARBA00023154"/>
    </source>
</evidence>
<evidence type="ECO:0000256" key="2">
    <source>
        <dbReference type="ARBA" id="ARBA00001947"/>
    </source>
</evidence>
<evidence type="ECO:0000256" key="8">
    <source>
        <dbReference type="ARBA" id="ARBA00022915"/>
    </source>
</evidence>
<evidence type="ECO:0000256" key="7">
    <source>
        <dbReference type="ARBA" id="ARBA00022833"/>
    </source>
</evidence>
<keyword evidence="4" id="KW-0028">Amino-acid biosynthesis</keyword>
<keyword evidence="5" id="KW-0479">Metal-binding</keyword>
<dbReference type="EMBL" id="AWSJ01000103">
    <property type="protein sequence ID" value="ERI10356.1"/>
    <property type="molecule type" value="Genomic_DNA"/>
</dbReference>
<comment type="cofactor">
    <cofactor evidence="2">
        <name>Zn(2+)</name>
        <dbReference type="ChEBI" id="CHEBI:29105"/>
    </cofactor>
</comment>
<dbReference type="NCBIfam" id="TIGR01910">
    <property type="entry name" value="DapE-ArgE"/>
    <property type="match status" value="1"/>
</dbReference>
<accession>U1YHW3</accession>
<dbReference type="Gene3D" id="3.30.70.360">
    <property type="match status" value="1"/>
</dbReference>
<evidence type="ECO:0000259" key="11">
    <source>
        <dbReference type="Pfam" id="PF07687"/>
    </source>
</evidence>
<dbReference type="InterPro" id="IPR036264">
    <property type="entry name" value="Bact_exopeptidase_dim_dom"/>
</dbReference>
<dbReference type="Gene3D" id="3.40.630.10">
    <property type="entry name" value="Zn peptidases"/>
    <property type="match status" value="2"/>
</dbReference>
<dbReference type="SUPFAM" id="SSF53187">
    <property type="entry name" value="Zn-dependent exopeptidases"/>
    <property type="match status" value="1"/>
</dbReference>
<gene>
    <name evidence="12" type="ORF">HMPREF0083_01550</name>
</gene>
<evidence type="ECO:0000256" key="10">
    <source>
        <dbReference type="ARBA" id="ARBA00023285"/>
    </source>
</evidence>
<dbReference type="RefSeq" id="WP_021619616.1">
    <property type="nucleotide sequence ID" value="NZ_KE952692.1"/>
</dbReference>